<dbReference type="EMBL" id="OP094641">
    <property type="protein sequence ID" value="UVD31860.1"/>
    <property type="molecule type" value="Genomic_DNA"/>
</dbReference>
<dbReference type="Proteomes" id="UP001058314">
    <property type="component" value="Segment"/>
</dbReference>
<reference evidence="1" key="1">
    <citation type="submission" date="2022-07" db="EMBL/GenBank/DDBJ databases">
        <authorList>
            <person name="Kim K.-J."/>
        </authorList>
    </citation>
    <scope>NUCLEOTIDE SEQUENCE</scope>
</reference>
<gene>
    <name evidence="1" type="ORF">Lg3_00065</name>
</gene>
<evidence type="ECO:0000313" key="2">
    <source>
        <dbReference type="Proteomes" id="UP001058314"/>
    </source>
</evidence>
<evidence type="ECO:0000313" key="1">
    <source>
        <dbReference type="EMBL" id="UVD31860.1"/>
    </source>
</evidence>
<keyword evidence="2" id="KW-1185">Reference proteome</keyword>
<accession>A0A976SMP4</accession>
<sequence length="56" mass="6488">MINEECKITDRGDSYKGIMKFKRFMCQGGGFTGYGFSEQDAYSQWKEAKYIGEIDE</sequence>
<name>A0A976SMP4_9CAUD</name>
<protein>
    <submittedName>
        <fullName evidence="1">Uncharacterized protein</fullName>
    </submittedName>
</protein>
<organism evidence="1 2">
    <name type="scientific">Escherichia phage Lg3</name>
    <dbReference type="NCBI Taxonomy" id="2972436"/>
    <lineage>
        <taxon>Viruses</taxon>
        <taxon>Duplodnaviria</taxon>
        <taxon>Heunggongvirae</taxon>
        <taxon>Uroviricota</taxon>
        <taxon>Caudoviricetes</taxon>
        <taxon>Drexlerviridae</taxon>
        <taxon>Tunavirinae</taxon>
        <taxon>Tunavirus</taxon>
        <taxon>Tunavirus Lg3</taxon>
    </lineage>
</organism>
<proteinExistence type="predicted"/>